<sequence length="332" mass="37250">MRSLASIQKVGNISPIEGSDFLEIAHVMGWQCVVKKGEFRPGDLAVYFEVDSFLPEDARYEFLRKTSWKDNADNGQGFRIKTIKLRGQLSQGLLLPFSGFPELADYSVGADVTEILNVKKWYIPEVATGSGTSIGDRPHGIPASDEIRIQSATDLLERLCGEAYYITTKMDGTSCIVYCIDGKIGCCSRNHEIKDEKDSLYWAPVYHYGLKEKLLALGKNIVLTGELCGPGIQKNKLRLPQYEWYVFDYKEWNKGVYVSYEAMVEGCVALGVPTVPLEEEGEHFSYTLDELLEKARGKYPSGLDKEGIVVRHSRSPHLVSFKVLNNDALLKE</sequence>
<dbReference type="KEGG" id="taz:TREAZ_2612"/>
<protein>
    <submittedName>
        <fullName evidence="2">RNA ligase, family</fullName>
        <ecNumber evidence="2">6.5.1.3</ecNumber>
    </submittedName>
</protein>
<name>F5YEF8_LEAAZ</name>
<dbReference type="Pfam" id="PF09414">
    <property type="entry name" value="RNA_ligase"/>
    <property type="match status" value="1"/>
</dbReference>
<dbReference type="Gene3D" id="3.30.470.30">
    <property type="entry name" value="DNA ligase/mRNA capping enzyme"/>
    <property type="match status" value="1"/>
</dbReference>
<dbReference type="HOGENOM" id="CLU_061838_0_0_12"/>
<reference evidence="3" key="1">
    <citation type="submission" date="2009-12" db="EMBL/GenBank/DDBJ databases">
        <title>Complete sequence of Treponema azotonutricium strain ZAS-9.</title>
        <authorList>
            <person name="Tetu S.G."/>
            <person name="Matson E."/>
            <person name="Ren Q."/>
            <person name="Seshadri R."/>
            <person name="Elbourne L."/>
            <person name="Hassan K.A."/>
            <person name="Durkin A."/>
            <person name="Radune D."/>
            <person name="Mohamoud Y."/>
            <person name="Shay R."/>
            <person name="Jin S."/>
            <person name="Zhang X."/>
            <person name="Lucey K."/>
            <person name="Ballor N.R."/>
            <person name="Ottesen E."/>
            <person name="Rosenthal R."/>
            <person name="Allen A."/>
            <person name="Leadbetter J.R."/>
            <person name="Paulsen I.T."/>
        </authorList>
    </citation>
    <scope>NUCLEOTIDE SEQUENCE [LARGE SCALE GENOMIC DNA]</scope>
    <source>
        <strain evidence="3">ATCC BAA-888 / DSM 13862 / ZAS-9</strain>
    </source>
</reference>
<reference evidence="2 3" key="2">
    <citation type="journal article" date="2011" name="ISME J.">
        <title>RNA-seq reveals cooperative metabolic interactions between two termite-gut spirochete species in co-culture.</title>
        <authorList>
            <person name="Rosenthal A.Z."/>
            <person name="Matson E.G."/>
            <person name="Eldar A."/>
            <person name="Leadbetter J.R."/>
        </authorList>
    </citation>
    <scope>NUCLEOTIDE SEQUENCE [LARGE SCALE GENOMIC DNA]</scope>
    <source>
        <strain evidence="3">ATCC BAA-888 / DSM 13862 / ZAS-9</strain>
    </source>
</reference>
<dbReference type="AlphaFoldDB" id="F5YEF8"/>
<evidence type="ECO:0000259" key="1">
    <source>
        <dbReference type="Pfam" id="PF09414"/>
    </source>
</evidence>
<proteinExistence type="predicted"/>
<dbReference type="InterPro" id="IPR012646">
    <property type="entry name" value="RNA_ligase_DRB0094"/>
</dbReference>
<dbReference type="Pfam" id="PF21189">
    <property type="entry name" value="PHA02142"/>
    <property type="match status" value="1"/>
</dbReference>
<accession>F5YEF8</accession>
<dbReference type="SUPFAM" id="SSF56091">
    <property type="entry name" value="DNA ligase/mRNA capping enzyme, catalytic domain"/>
    <property type="match status" value="1"/>
</dbReference>
<dbReference type="OrthoDB" id="9255590at2"/>
<dbReference type="Proteomes" id="UP000009222">
    <property type="component" value="Chromosome"/>
</dbReference>
<feature type="domain" description="RNA ligase" evidence="1">
    <location>
        <begin position="164"/>
        <end position="323"/>
    </location>
</feature>
<dbReference type="EC" id="6.5.1.3" evidence="2"/>
<dbReference type="InParanoid" id="F5YEF8"/>
<gene>
    <name evidence="2" type="ordered locus">TREAZ_2612</name>
</gene>
<dbReference type="EMBL" id="CP001841">
    <property type="protein sequence ID" value="AEF80539.1"/>
    <property type="molecule type" value="Genomic_DNA"/>
</dbReference>
<dbReference type="RefSeq" id="WP_015712919.1">
    <property type="nucleotide sequence ID" value="NC_015577.1"/>
</dbReference>
<evidence type="ECO:0000313" key="2">
    <source>
        <dbReference type="EMBL" id="AEF80539.1"/>
    </source>
</evidence>
<keyword evidence="3" id="KW-1185">Reference proteome</keyword>
<evidence type="ECO:0000313" key="3">
    <source>
        <dbReference type="Proteomes" id="UP000009222"/>
    </source>
</evidence>
<dbReference type="InterPro" id="IPR021122">
    <property type="entry name" value="RNA_ligase_dom_REL/Rnl2"/>
</dbReference>
<dbReference type="GO" id="GO:0003972">
    <property type="term" value="F:RNA ligase (ATP) activity"/>
    <property type="evidence" value="ECO:0007669"/>
    <property type="project" value="UniProtKB-EC"/>
</dbReference>
<organism evidence="2 3">
    <name type="scientific">Leadbettera azotonutricia (strain ATCC BAA-888 / DSM 13862 / ZAS-9)</name>
    <name type="common">Treponema azotonutricium</name>
    <dbReference type="NCBI Taxonomy" id="545695"/>
    <lineage>
        <taxon>Bacteria</taxon>
        <taxon>Pseudomonadati</taxon>
        <taxon>Spirochaetota</taxon>
        <taxon>Spirochaetia</taxon>
        <taxon>Spirochaetales</taxon>
        <taxon>Breznakiellaceae</taxon>
        <taxon>Leadbettera</taxon>
    </lineage>
</organism>
<dbReference type="NCBIfam" id="TIGR02306">
    <property type="entry name" value="RNA_lig_DRB0094"/>
    <property type="match status" value="1"/>
</dbReference>
<keyword evidence="2" id="KW-0436">Ligase</keyword>
<dbReference type="eggNOG" id="COG0073">
    <property type="taxonomic scope" value="Bacteria"/>
</dbReference>
<dbReference type="STRING" id="545695.TREAZ_2612"/>